<dbReference type="RefSeq" id="WP_154608548.1">
    <property type="nucleotide sequence ID" value="NZ_CP072115.1"/>
</dbReference>
<keyword evidence="4 9" id="KW-0479">Metal-binding</keyword>
<dbReference type="InterPro" id="IPR019199">
    <property type="entry name" value="Virulence_VapD/CRISPR_Cas2"/>
</dbReference>
<evidence type="ECO:0000313" key="13">
    <source>
        <dbReference type="Proteomes" id="UP000435423"/>
    </source>
</evidence>
<keyword evidence="12" id="KW-1185">Reference proteome</keyword>
<evidence type="ECO:0000256" key="6">
    <source>
        <dbReference type="ARBA" id="ARBA00022801"/>
    </source>
</evidence>
<evidence type="ECO:0000256" key="2">
    <source>
        <dbReference type="ARBA" id="ARBA00009959"/>
    </source>
</evidence>
<dbReference type="GO" id="GO:0016787">
    <property type="term" value="F:hydrolase activity"/>
    <property type="evidence" value="ECO:0007669"/>
    <property type="project" value="UniProtKB-KW"/>
</dbReference>
<comment type="cofactor">
    <cofactor evidence="1 9">
        <name>Mg(2+)</name>
        <dbReference type="ChEBI" id="CHEBI:18420"/>
    </cofactor>
</comment>
<dbReference type="Proteomes" id="UP000435060">
    <property type="component" value="Unassembled WGS sequence"/>
</dbReference>
<evidence type="ECO:0000313" key="11">
    <source>
        <dbReference type="EMBL" id="MWV56691.1"/>
    </source>
</evidence>
<keyword evidence="7 9" id="KW-0460">Magnesium</keyword>
<comment type="subunit">
    <text evidence="9">Homodimer, forms a heterotetramer with a Cas1 homodimer.</text>
</comment>
<dbReference type="NCBIfam" id="TIGR01573">
    <property type="entry name" value="cas2"/>
    <property type="match status" value="1"/>
</dbReference>
<evidence type="ECO:0000256" key="1">
    <source>
        <dbReference type="ARBA" id="ARBA00001946"/>
    </source>
</evidence>
<dbReference type="GO" id="GO:0043571">
    <property type="term" value="P:maintenance of CRISPR repeat elements"/>
    <property type="evidence" value="ECO:0007669"/>
    <property type="project" value="UniProtKB-UniRule"/>
</dbReference>
<dbReference type="Gene3D" id="3.30.70.240">
    <property type="match status" value="1"/>
</dbReference>
<dbReference type="InterPro" id="IPR021127">
    <property type="entry name" value="CRISPR_associated_Cas2"/>
</dbReference>
<protein>
    <recommendedName>
        <fullName evidence="9">CRISPR-associated endoribonuclease Cas2</fullName>
        <ecNumber evidence="9">3.1.-.-</ecNumber>
    </recommendedName>
</protein>
<keyword evidence="6 9" id="KW-0378">Hydrolase</keyword>
<evidence type="ECO:0000256" key="7">
    <source>
        <dbReference type="ARBA" id="ARBA00022842"/>
    </source>
</evidence>
<dbReference type="Pfam" id="PF09827">
    <property type="entry name" value="CRISPR_Cas2"/>
    <property type="match status" value="1"/>
</dbReference>
<dbReference type="PANTHER" id="PTHR34405">
    <property type="entry name" value="CRISPR-ASSOCIATED ENDORIBONUCLEASE CAS2"/>
    <property type="match status" value="1"/>
</dbReference>
<organism evidence="11 13">
    <name type="scientific">Streptococcus zhangguiae</name>
    <dbReference type="NCBI Taxonomy" id="2664091"/>
    <lineage>
        <taxon>Bacteria</taxon>
        <taxon>Bacillati</taxon>
        <taxon>Bacillota</taxon>
        <taxon>Bacilli</taxon>
        <taxon>Lactobacillales</taxon>
        <taxon>Streptococcaceae</taxon>
        <taxon>Streptococcus</taxon>
    </lineage>
</organism>
<dbReference type="PANTHER" id="PTHR34405:SF1">
    <property type="entry name" value="CRISPR-ASSOCIATED ENDORIBONUCLEASE CAS2"/>
    <property type="match status" value="1"/>
</dbReference>
<reference evidence="11 13" key="1">
    <citation type="submission" date="2019-10" db="EMBL/GenBank/DDBJ databases">
        <title>Streptococcis sp, isolated from the respiratory tract of Marmot.</title>
        <authorList>
            <person name="Zhang G."/>
        </authorList>
    </citation>
    <scope>NUCLEOTIDE SEQUENCE [LARGE SCALE GENOMIC DNA]</scope>
    <source>
        <strain evidence="13">zg-70</strain>
        <strain evidence="11">Zg-70</strain>
    </source>
</reference>
<keyword evidence="3 9" id="KW-0540">Nuclease</keyword>
<reference evidence="10 12" key="2">
    <citation type="submission" date="2019-11" db="EMBL/GenBank/DDBJ databases">
        <title>Streptococcis sp. isolated from the respiratory tract of Marmot.</title>
        <authorList>
            <person name="Zhang G."/>
        </authorList>
    </citation>
    <scope>NUCLEOTIDE SEQUENCE [LARGE SCALE GENOMIC DNA]</scope>
    <source>
        <strain evidence="12">zg-86</strain>
        <strain evidence="10">Zg-86</strain>
    </source>
</reference>
<dbReference type="EMBL" id="WLCG01000008">
    <property type="protein sequence ID" value="MTB64575.1"/>
    <property type="molecule type" value="Genomic_DNA"/>
</dbReference>
<accession>A0A6I4RJS4</accession>
<feature type="binding site" evidence="9">
    <location>
        <position position="8"/>
    </location>
    <ligand>
        <name>Mg(2+)</name>
        <dbReference type="ChEBI" id="CHEBI:18420"/>
        <note>catalytic</note>
    </ligand>
</feature>
<comment type="caution">
    <text evidence="11">The sequence shown here is derived from an EMBL/GenBank/DDBJ whole genome shotgun (WGS) entry which is preliminary data.</text>
</comment>
<evidence type="ECO:0000256" key="5">
    <source>
        <dbReference type="ARBA" id="ARBA00022759"/>
    </source>
</evidence>
<proteinExistence type="inferred from homology"/>
<evidence type="ECO:0000256" key="9">
    <source>
        <dbReference type="HAMAP-Rule" id="MF_01471"/>
    </source>
</evidence>
<evidence type="ECO:0000313" key="10">
    <source>
        <dbReference type="EMBL" id="MTB64575.1"/>
    </source>
</evidence>
<comment type="similarity">
    <text evidence="2 9">Belongs to the CRISPR-associated endoribonuclease Cas2 protein family.</text>
</comment>
<dbReference type="EC" id="3.1.-.-" evidence="9"/>
<keyword evidence="8 9" id="KW-0051">Antiviral defense</keyword>
<keyword evidence="5 9" id="KW-0255">Endonuclease</keyword>
<dbReference type="GO" id="GO:0051607">
    <property type="term" value="P:defense response to virus"/>
    <property type="evidence" value="ECO:0007669"/>
    <property type="project" value="UniProtKB-UniRule"/>
</dbReference>
<dbReference type="GO" id="GO:0004521">
    <property type="term" value="F:RNA endonuclease activity"/>
    <property type="evidence" value="ECO:0007669"/>
    <property type="project" value="InterPro"/>
</dbReference>
<evidence type="ECO:0000256" key="8">
    <source>
        <dbReference type="ARBA" id="ARBA00023118"/>
    </source>
</evidence>
<dbReference type="AlphaFoldDB" id="A0A6I4RJS4"/>
<name>A0A6I4RJS4_9STRE</name>
<evidence type="ECO:0000256" key="3">
    <source>
        <dbReference type="ARBA" id="ARBA00022722"/>
    </source>
</evidence>
<dbReference type="HAMAP" id="MF_01471">
    <property type="entry name" value="Cas2"/>
    <property type="match status" value="1"/>
</dbReference>
<dbReference type="EMBL" id="WUBJ01000007">
    <property type="protein sequence ID" value="MWV56691.1"/>
    <property type="molecule type" value="Genomic_DNA"/>
</dbReference>
<dbReference type="SUPFAM" id="SSF143430">
    <property type="entry name" value="TTP0101/SSO1404-like"/>
    <property type="match status" value="1"/>
</dbReference>
<dbReference type="GO" id="GO:0046872">
    <property type="term" value="F:metal ion binding"/>
    <property type="evidence" value="ECO:0007669"/>
    <property type="project" value="UniProtKB-UniRule"/>
</dbReference>
<sequence>MFIILSYDIGQKRLNKVLKTCRKYLVHIQKSVFEGQISPSKYRQLKYELGQLIDVQVDSVIIYQLESPKFTLKEQIGVIEDNSFIL</sequence>
<dbReference type="Proteomes" id="UP000435423">
    <property type="component" value="Unassembled WGS sequence"/>
</dbReference>
<evidence type="ECO:0000256" key="4">
    <source>
        <dbReference type="ARBA" id="ARBA00022723"/>
    </source>
</evidence>
<comment type="function">
    <text evidence="9">CRISPR (clustered regularly interspaced short palindromic repeat), is an adaptive immune system that provides protection against mobile genetic elements (viruses, transposable elements and conjugative plasmids). CRISPR clusters contain sequences complementary to antecedent mobile elements and target invading nucleic acids. CRISPR clusters are transcribed and processed into CRISPR RNA (crRNA). Functions as a ssRNA-specific endoribonuclease. Involved in the integration of spacer DNA into the CRISPR cassette.</text>
</comment>
<evidence type="ECO:0000313" key="12">
    <source>
        <dbReference type="Proteomes" id="UP000435060"/>
    </source>
</evidence>
<dbReference type="CDD" id="cd09725">
    <property type="entry name" value="Cas2_I_II_III"/>
    <property type="match status" value="1"/>
</dbReference>
<gene>
    <name evidence="9 11" type="primary">cas2</name>
    <name evidence="10" type="ORF">GGG87_06160</name>
    <name evidence="11" type="ORF">GGH11_06865</name>
</gene>